<dbReference type="GeneID" id="63831585"/>
<evidence type="ECO:0000256" key="1">
    <source>
        <dbReference type="SAM" id="MobiDB-lite"/>
    </source>
</evidence>
<feature type="region of interest" description="Disordered" evidence="1">
    <location>
        <begin position="1"/>
        <end position="25"/>
    </location>
</feature>
<feature type="compositionally biased region" description="Basic and acidic residues" evidence="1">
    <location>
        <begin position="10"/>
        <end position="25"/>
    </location>
</feature>
<dbReference type="RefSeq" id="XP_040762218.1">
    <property type="nucleotide sequence ID" value="XM_040914558.1"/>
</dbReference>
<accession>A0A165DBB8</accession>
<evidence type="ECO:0000313" key="3">
    <source>
        <dbReference type="Proteomes" id="UP000076871"/>
    </source>
</evidence>
<evidence type="ECO:0000313" key="2">
    <source>
        <dbReference type="EMBL" id="KZT04478.1"/>
    </source>
</evidence>
<name>A0A165DBB8_9APHY</name>
<dbReference type="OrthoDB" id="3224400at2759"/>
<keyword evidence="3" id="KW-1185">Reference proteome</keyword>
<gene>
    <name evidence="2" type="ORF">LAESUDRAFT_814078</name>
</gene>
<sequence>MSTPSSPVTPKEEQSGGANRPEKRAISEIISDTFPPFDHRSVIVEPFDSEVKRDAEFLEKLNDMLLEVMLEFHAWSTARPSFESDRAADALEKEVKTVMDMEKEQGMCRHPQSSLIEKTRQRLSDFVTRIKLALAALTEISG</sequence>
<reference evidence="2 3" key="1">
    <citation type="journal article" date="2016" name="Mol. Biol. Evol.">
        <title>Comparative Genomics of Early-Diverging Mushroom-Forming Fungi Provides Insights into the Origins of Lignocellulose Decay Capabilities.</title>
        <authorList>
            <person name="Nagy L.G."/>
            <person name="Riley R."/>
            <person name="Tritt A."/>
            <person name="Adam C."/>
            <person name="Daum C."/>
            <person name="Floudas D."/>
            <person name="Sun H."/>
            <person name="Yadav J.S."/>
            <person name="Pangilinan J."/>
            <person name="Larsson K.H."/>
            <person name="Matsuura K."/>
            <person name="Barry K."/>
            <person name="Labutti K."/>
            <person name="Kuo R."/>
            <person name="Ohm R.A."/>
            <person name="Bhattacharya S.S."/>
            <person name="Shirouzu T."/>
            <person name="Yoshinaga Y."/>
            <person name="Martin F.M."/>
            <person name="Grigoriev I.V."/>
            <person name="Hibbett D.S."/>
        </authorList>
    </citation>
    <scope>NUCLEOTIDE SEQUENCE [LARGE SCALE GENOMIC DNA]</scope>
    <source>
        <strain evidence="2 3">93-53</strain>
    </source>
</reference>
<dbReference type="Proteomes" id="UP000076871">
    <property type="component" value="Unassembled WGS sequence"/>
</dbReference>
<proteinExistence type="predicted"/>
<protein>
    <submittedName>
        <fullName evidence="2">Uncharacterized protein</fullName>
    </submittedName>
</protein>
<dbReference type="EMBL" id="KV427636">
    <property type="protein sequence ID" value="KZT04478.1"/>
    <property type="molecule type" value="Genomic_DNA"/>
</dbReference>
<dbReference type="AlphaFoldDB" id="A0A165DBB8"/>
<organism evidence="2 3">
    <name type="scientific">Laetiporus sulphureus 93-53</name>
    <dbReference type="NCBI Taxonomy" id="1314785"/>
    <lineage>
        <taxon>Eukaryota</taxon>
        <taxon>Fungi</taxon>
        <taxon>Dikarya</taxon>
        <taxon>Basidiomycota</taxon>
        <taxon>Agaricomycotina</taxon>
        <taxon>Agaricomycetes</taxon>
        <taxon>Polyporales</taxon>
        <taxon>Laetiporus</taxon>
    </lineage>
</organism>
<dbReference type="InParanoid" id="A0A165DBB8"/>